<evidence type="ECO:0000313" key="2">
    <source>
        <dbReference type="EMBL" id="PIT95703.1"/>
    </source>
</evidence>
<proteinExistence type="predicted"/>
<dbReference type="EMBL" id="PFAM01000023">
    <property type="protein sequence ID" value="PIT95703.1"/>
    <property type="molecule type" value="Genomic_DNA"/>
</dbReference>
<keyword evidence="1" id="KW-0472">Membrane</keyword>
<gene>
    <name evidence="2" type="ORF">COT94_03890</name>
</gene>
<feature type="transmembrane region" description="Helical" evidence="1">
    <location>
        <begin position="104"/>
        <end position="126"/>
    </location>
</feature>
<accession>A0A2M6WSC1</accession>
<organism evidence="2 3">
    <name type="scientific">Candidatus Falkowbacteria bacterium CG10_big_fil_rev_8_21_14_0_10_37_14</name>
    <dbReference type="NCBI Taxonomy" id="1974561"/>
    <lineage>
        <taxon>Bacteria</taxon>
        <taxon>Candidatus Falkowiibacteriota</taxon>
    </lineage>
</organism>
<keyword evidence="1" id="KW-0812">Transmembrane</keyword>
<feature type="transmembrane region" description="Helical" evidence="1">
    <location>
        <begin position="36"/>
        <end position="54"/>
    </location>
</feature>
<protein>
    <submittedName>
        <fullName evidence="2">Uncharacterized protein</fullName>
    </submittedName>
</protein>
<sequence length="127" mass="14975">MELSNRYYRELVFWVGILATVSYRIIILLNRLPQHIWADVAWYIGTIGFVWYFAHRYRIENKRAKLIEDINLIEKIHNLKTLTKTDCEALEYTLSSLGSSKASWNYIVIFITSALALFADIIIRFII</sequence>
<keyword evidence="1" id="KW-1133">Transmembrane helix</keyword>
<name>A0A2M6WSC1_9BACT</name>
<comment type="caution">
    <text evidence="2">The sequence shown here is derived from an EMBL/GenBank/DDBJ whole genome shotgun (WGS) entry which is preliminary data.</text>
</comment>
<reference evidence="3" key="1">
    <citation type="submission" date="2017-09" db="EMBL/GenBank/DDBJ databases">
        <title>Depth-based differentiation of microbial function through sediment-hosted aquifers and enrichment of novel symbionts in the deep terrestrial subsurface.</title>
        <authorList>
            <person name="Probst A.J."/>
            <person name="Ladd B."/>
            <person name="Jarett J.K."/>
            <person name="Geller-Mcgrath D.E."/>
            <person name="Sieber C.M.K."/>
            <person name="Emerson J.B."/>
            <person name="Anantharaman K."/>
            <person name="Thomas B.C."/>
            <person name="Malmstrom R."/>
            <person name="Stieglmeier M."/>
            <person name="Klingl A."/>
            <person name="Woyke T."/>
            <person name="Ryan C.M."/>
            <person name="Banfield J.F."/>
        </authorList>
    </citation>
    <scope>NUCLEOTIDE SEQUENCE [LARGE SCALE GENOMIC DNA]</scope>
</reference>
<evidence type="ECO:0000256" key="1">
    <source>
        <dbReference type="SAM" id="Phobius"/>
    </source>
</evidence>
<dbReference type="Proteomes" id="UP000228533">
    <property type="component" value="Unassembled WGS sequence"/>
</dbReference>
<evidence type="ECO:0000313" key="3">
    <source>
        <dbReference type="Proteomes" id="UP000228533"/>
    </source>
</evidence>
<feature type="transmembrane region" description="Helical" evidence="1">
    <location>
        <begin position="12"/>
        <end position="30"/>
    </location>
</feature>
<dbReference type="AlphaFoldDB" id="A0A2M6WSC1"/>